<accession>A0A4C1WNV6</accession>
<dbReference type="Gene3D" id="3.10.129.110">
    <property type="entry name" value="Polyketide synthase dehydratase"/>
    <property type="match status" value="1"/>
</dbReference>
<dbReference type="InterPro" id="IPR042104">
    <property type="entry name" value="PKS_dehydratase_sf"/>
</dbReference>
<dbReference type="OrthoDB" id="329835at2759"/>
<dbReference type="EMBL" id="BGZK01000589">
    <property type="protein sequence ID" value="GBP51787.1"/>
    <property type="molecule type" value="Genomic_DNA"/>
</dbReference>
<dbReference type="Proteomes" id="UP000299102">
    <property type="component" value="Unassembled WGS sequence"/>
</dbReference>
<evidence type="ECO:0000313" key="2">
    <source>
        <dbReference type="Proteomes" id="UP000299102"/>
    </source>
</evidence>
<organism evidence="1 2">
    <name type="scientific">Eumeta variegata</name>
    <name type="common">Bagworm moth</name>
    <name type="synonym">Eumeta japonica</name>
    <dbReference type="NCBI Taxonomy" id="151549"/>
    <lineage>
        <taxon>Eukaryota</taxon>
        <taxon>Metazoa</taxon>
        <taxon>Ecdysozoa</taxon>
        <taxon>Arthropoda</taxon>
        <taxon>Hexapoda</taxon>
        <taxon>Insecta</taxon>
        <taxon>Pterygota</taxon>
        <taxon>Neoptera</taxon>
        <taxon>Endopterygota</taxon>
        <taxon>Lepidoptera</taxon>
        <taxon>Glossata</taxon>
        <taxon>Ditrysia</taxon>
        <taxon>Tineoidea</taxon>
        <taxon>Psychidae</taxon>
        <taxon>Oiketicinae</taxon>
        <taxon>Eumeta</taxon>
    </lineage>
</organism>
<protein>
    <submittedName>
        <fullName evidence="1">Uncharacterized protein</fullName>
    </submittedName>
</protein>
<reference evidence="1 2" key="1">
    <citation type="journal article" date="2019" name="Commun. Biol.">
        <title>The bagworm genome reveals a unique fibroin gene that provides high tensile strength.</title>
        <authorList>
            <person name="Kono N."/>
            <person name="Nakamura H."/>
            <person name="Ohtoshi R."/>
            <person name="Tomita M."/>
            <person name="Numata K."/>
            <person name="Arakawa K."/>
        </authorList>
    </citation>
    <scope>NUCLEOTIDE SEQUENCE [LARGE SCALE GENOMIC DNA]</scope>
</reference>
<comment type="caution">
    <text evidence="1">The sequence shown here is derived from an EMBL/GenBank/DDBJ whole genome shotgun (WGS) entry which is preliminary data.</text>
</comment>
<dbReference type="AlphaFoldDB" id="A0A4C1WNV6"/>
<name>A0A4C1WNV6_EUMVA</name>
<gene>
    <name evidence="1" type="ORF">EVAR_96854_1</name>
</gene>
<keyword evidence="2" id="KW-1185">Reference proteome</keyword>
<evidence type="ECO:0000313" key="1">
    <source>
        <dbReference type="EMBL" id="GBP51787.1"/>
    </source>
</evidence>
<proteinExistence type="predicted"/>
<sequence>MILDKKMNEVPVRFCDVRFDSDVIATHDEVLVFNVTIQKGSGQFEVTHKSNMVARGRIRTLSERNISTVVIEPVEDECVTFSEIYKLFHLRGYEFRRSRRAITEQMVTVSHGHSLSQRNHQYVAGLLGGNKIYTGRGI</sequence>